<dbReference type="RefSeq" id="WP_139758154.1">
    <property type="nucleotide sequence ID" value="NZ_CP039853.1"/>
</dbReference>
<evidence type="ECO:0000259" key="2">
    <source>
        <dbReference type="Pfam" id="PF12697"/>
    </source>
</evidence>
<dbReference type="GO" id="GO:0016787">
    <property type="term" value="F:hydrolase activity"/>
    <property type="evidence" value="ECO:0007669"/>
    <property type="project" value="UniProtKB-KW"/>
</dbReference>
<sequence length="274" mass="30280">MNLVDRHNIKVIGERGPVIVLGHGFGCDQTMWKHVAPILANNYRVVLYDLMGCGKSDISMYSYSKYNSLNSYAMDLLEVIDEINSNAPVVFVGHSVSANIGLLASIESPNKFHSQVMVSPSPCFINDGDYNGGFTRADIEELCEAVESNFLKWSTSMAPIIMGAPEKPKLSAELGESFCRTEPEIAHHFARVTFFADHRADLPKCKIPTLILQCTDDFIAPTSVGDYLKQKLPKATLVKIKNVGHCPHMSAPQACLGAIDDFLKEYEFKHPAIL</sequence>
<dbReference type="Pfam" id="PF12697">
    <property type="entry name" value="Abhydrolase_6"/>
    <property type="match status" value="1"/>
</dbReference>
<dbReference type="InterPro" id="IPR029058">
    <property type="entry name" value="AB_hydrolase_fold"/>
</dbReference>
<evidence type="ECO:0000313" key="3">
    <source>
        <dbReference type="EMBL" id="QCZ95457.1"/>
    </source>
</evidence>
<dbReference type="PRINTS" id="PR00111">
    <property type="entry name" value="ABHYDROLASE"/>
</dbReference>
<gene>
    <name evidence="3" type="ORF">FBQ74_18170</name>
</gene>
<protein>
    <submittedName>
        <fullName evidence="3">Alpha/beta hydrolase</fullName>
    </submittedName>
</protein>
<evidence type="ECO:0000256" key="1">
    <source>
        <dbReference type="ARBA" id="ARBA00008645"/>
    </source>
</evidence>
<dbReference type="AlphaFoldDB" id="A0A5B7YII8"/>
<geneLocation type="plasmid" evidence="3 4">
    <name>plas12</name>
</geneLocation>
<evidence type="ECO:0000313" key="4">
    <source>
        <dbReference type="Proteomes" id="UP000304912"/>
    </source>
</evidence>
<comment type="similarity">
    <text evidence="1">Belongs to the AB hydrolase superfamily.</text>
</comment>
<keyword evidence="4" id="KW-1185">Reference proteome</keyword>
<reference evidence="3 4" key="1">
    <citation type="submission" date="2019-04" db="EMBL/GenBank/DDBJ databases">
        <title>Salinimonas iocasae sp. nov., a halophilic bacterium isolated from the outer tube casing of tubeworms in Okinawa Trough.</title>
        <authorList>
            <person name="Zhang H."/>
            <person name="Wang H."/>
            <person name="Li C."/>
        </authorList>
    </citation>
    <scope>NUCLEOTIDE SEQUENCE [LARGE SCALE GENOMIC DNA]</scope>
    <source>
        <strain evidence="3 4">KX18D6</strain>
        <plasmid evidence="3 4">plas12</plasmid>
    </source>
</reference>
<feature type="domain" description="AB hydrolase-1" evidence="2">
    <location>
        <begin position="19"/>
        <end position="255"/>
    </location>
</feature>
<dbReference type="SUPFAM" id="SSF53474">
    <property type="entry name" value="alpha/beta-Hydrolases"/>
    <property type="match status" value="1"/>
</dbReference>
<keyword evidence="3" id="KW-0614">Plasmid</keyword>
<dbReference type="InterPro" id="IPR000073">
    <property type="entry name" value="AB_hydrolase_1"/>
</dbReference>
<dbReference type="Gene3D" id="3.40.50.1820">
    <property type="entry name" value="alpha/beta hydrolase"/>
    <property type="match status" value="1"/>
</dbReference>
<dbReference type="EMBL" id="CP039853">
    <property type="protein sequence ID" value="QCZ95457.1"/>
    <property type="molecule type" value="Genomic_DNA"/>
</dbReference>
<keyword evidence="3" id="KW-0378">Hydrolase</keyword>
<dbReference type="OrthoDB" id="8680283at2"/>
<proteinExistence type="inferred from homology"/>
<dbReference type="KEGG" id="salk:FBQ74_18170"/>
<organism evidence="3 4">
    <name type="scientific">Salinimonas iocasae</name>
    <dbReference type="NCBI Taxonomy" id="2572577"/>
    <lineage>
        <taxon>Bacteria</taxon>
        <taxon>Pseudomonadati</taxon>
        <taxon>Pseudomonadota</taxon>
        <taxon>Gammaproteobacteria</taxon>
        <taxon>Alteromonadales</taxon>
        <taxon>Alteromonadaceae</taxon>
        <taxon>Alteromonas/Salinimonas group</taxon>
        <taxon>Salinimonas</taxon>
    </lineage>
</organism>
<dbReference type="PANTHER" id="PTHR43039">
    <property type="entry name" value="ESTERASE-RELATED"/>
    <property type="match status" value="1"/>
</dbReference>
<dbReference type="Proteomes" id="UP000304912">
    <property type="component" value="Plasmid plas12"/>
</dbReference>
<accession>A0A5B7YII8</accession>
<name>A0A5B7YII8_9ALTE</name>